<dbReference type="PANTHER" id="PTHR48471">
    <property type="entry name" value="DDE TNP4 DOMAIN-CONTAINING PROTEIN"/>
    <property type="match status" value="1"/>
</dbReference>
<protein>
    <recommendedName>
        <fullName evidence="3">DDE Tnp4 domain-containing protein</fullName>
    </recommendedName>
</protein>
<dbReference type="EMBL" id="NBNE01010129">
    <property type="protein sequence ID" value="OWY97727.1"/>
    <property type="molecule type" value="Genomic_DNA"/>
</dbReference>
<reference evidence="2" key="1">
    <citation type="submission" date="2017-03" db="EMBL/GenBank/DDBJ databases">
        <title>Phytopthora megakarya and P. palmivora, two closely related causual agents of cacao black pod achieved similar genome size and gene model numbers by different mechanisms.</title>
        <authorList>
            <person name="Ali S."/>
            <person name="Shao J."/>
            <person name="Larry D.J."/>
            <person name="Kronmiller B."/>
            <person name="Shen D."/>
            <person name="Strem M.D."/>
            <person name="Melnick R.L."/>
            <person name="Guiltinan M.J."/>
            <person name="Tyler B.M."/>
            <person name="Meinhardt L.W."/>
            <person name="Bailey B.A."/>
        </authorList>
    </citation>
    <scope>NUCLEOTIDE SEQUENCE [LARGE SCALE GENOMIC DNA]</scope>
    <source>
        <strain evidence="2">zdho120</strain>
    </source>
</reference>
<gene>
    <name evidence="1" type="ORF">PHMEG_00031673</name>
</gene>
<proteinExistence type="predicted"/>
<keyword evidence="2" id="KW-1185">Reference proteome</keyword>
<organism evidence="1 2">
    <name type="scientific">Phytophthora megakarya</name>
    <dbReference type="NCBI Taxonomy" id="4795"/>
    <lineage>
        <taxon>Eukaryota</taxon>
        <taxon>Sar</taxon>
        <taxon>Stramenopiles</taxon>
        <taxon>Oomycota</taxon>
        <taxon>Peronosporomycetes</taxon>
        <taxon>Peronosporales</taxon>
        <taxon>Peronosporaceae</taxon>
        <taxon>Phytophthora</taxon>
    </lineage>
</organism>
<evidence type="ECO:0000313" key="1">
    <source>
        <dbReference type="EMBL" id="OWY97727.1"/>
    </source>
</evidence>
<name>A0A225UY54_9STRA</name>
<sequence length="195" mass="22057">MAELSLQQIFAISPTVCSRYLFFVMNILQFVLLESADAAIRWPKKTEIFADYAAMIEMRHPRIRKGFCFVDGQNLPVTQSLDENTQNAYYNGWTCSHYCSSDFAVAPDGSIIVCALNSPGNWHDDAVAQDTAFPHKYNSVENRIKTPFKENSRRPARLQGQGRLDNSPFQLTIMSSACLFLKRVSDFGKFEPAVL</sequence>
<evidence type="ECO:0000313" key="2">
    <source>
        <dbReference type="Proteomes" id="UP000198211"/>
    </source>
</evidence>
<accession>A0A225UY54</accession>
<dbReference type="PANTHER" id="PTHR48471:SF1">
    <property type="entry name" value="DDE TNP4 DOMAIN-CONTAINING PROTEIN"/>
    <property type="match status" value="1"/>
</dbReference>
<comment type="caution">
    <text evidence="1">The sequence shown here is derived from an EMBL/GenBank/DDBJ whole genome shotgun (WGS) entry which is preliminary data.</text>
</comment>
<dbReference type="AlphaFoldDB" id="A0A225UY54"/>
<evidence type="ECO:0008006" key="3">
    <source>
        <dbReference type="Google" id="ProtNLM"/>
    </source>
</evidence>
<dbReference type="OrthoDB" id="126256at2759"/>
<dbReference type="Proteomes" id="UP000198211">
    <property type="component" value="Unassembled WGS sequence"/>
</dbReference>